<keyword evidence="3" id="KW-1185">Reference proteome</keyword>
<evidence type="ECO:0000313" key="2">
    <source>
        <dbReference type="EMBL" id="CAH0513374.1"/>
    </source>
</evidence>
<dbReference type="Proteomes" id="UP001158986">
    <property type="component" value="Unassembled WGS sequence"/>
</dbReference>
<sequence length="110" mass="12125">MLGISCKKRELSQCFFALDGDFSCSMWRYAAPYSWVKVVEAYLSPHINGITTALVCGAGLIMGMTVLVETVTATCRMRAALDRCGAHTAVIYFRKHLHFPALEHVLQLGG</sequence>
<proteinExistence type="predicted"/>
<accession>A0ABN8CLD3</accession>
<keyword evidence="1" id="KW-1133">Transmembrane helix</keyword>
<dbReference type="EMBL" id="CAKLCB010000010">
    <property type="protein sequence ID" value="CAH0513374.1"/>
    <property type="molecule type" value="Genomic_DNA"/>
</dbReference>
<comment type="caution">
    <text evidence="2">The sequence shown here is derived from an EMBL/GenBank/DDBJ whole genome shotgun (WGS) entry which is preliminary data.</text>
</comment>
<reference evidence="2 3" key="1">
    <citation type="submission" date="2021-11" db="EMBL/GenBank/DDBJ databases">
        <authorList>
            <person name="Islam A."/>
            <person name="Islam S."/>
            <person name="Flora M.S."/>
            <person name="Rahman M."/>
            <person name="Ziaur R.M."/>
            <person name="Epstein J.H."/>
            <person name="Hassan M."/>
            <person name="Klassen M."/>
            <person name="Woodard K."/>
            <person name="Webb A."/>
            <person name="Webby R.J."/>
            <person name="El Zowalaty M.E."/>
        </authorList>
    </citation>
    <scope>NUCLEOTIDE SEQUENCE [LARGE SCALE GENOMIC DNA]</scope>
    <source>
        <strain evidence="2">Pbs1</strain>
    </source>
</reference>
<organism evidence="2 3">
    <name type="scientific">Peronospora belbahrii</name>
    <dbReference type="NCBI Taxonomy" id="622444"/>
    <lineage>
        <taxon>Eukaryota</taxon>
        <taxon>Sar</taxon>
        <taxon>Stramenopiles</taxon>
        <taxon>Oomycota</taxon>
        <taxon>Peronosporomycetes</taxon>
        <taxon>Peronosporales</taxon>
        <taxon>Peronosporaceae</taxon>
        <taxon>Peronospora</taxon>
    </lineage>
</organism>
<protein>
    <submittedName>
        <fullName evidence="2">Uncharacterized protein</fullName>
    </submittedName>
</protein>
<gene>
    <name evidence="2" type="ORF">PBS001_LOCUS189</name>
</gene>
<feature type="transmembrane region" description="Helical" evidence="1">
    <location>
        <begin position="47"/>
        <end position="68"/>
    </location>
</feature>
<evidence type="ECO:0000256" key="1">
    <source>
        <dbReference type="SAM" id="Phobius"/>
    </source>
</evidence>
<keyword evidence="1" id="KW-0812">Transmembrane</keyword>
<name>A0ABN8CLD3_9STRA</name>
<keyword evidence="1" id="KW-0472">Membrane</keyword>
<evidence type="ECO:0000313" key="3">
    <source>
        <dbReference type="Proteomes" id="UP001158986"/>
    </source>
</evidence>